<keyword evidence="2" id="KW-0812">Transmembrane</keyword>
<comment type="caution">
    <text evidence="3">The sequence shown here is derived from an EMBL/GenBank/DDBJ whole genome shotgun (WGS) entry which is preliminary data.</text>
</comment>
<proteinExistence type="predicted"/>
<accession>A0A918GYP2</accession>
<gene>
    <name evidence="3" type="ORF">GCM10014713_15200</name>
</gene>
<evidence type="ECO:0000313" key="4">
    <source>
        <dbReference type="Proteomes" id="UP000619486"/>
    </source>
</evidence>
<name>A0A918GYP2_9ACTN</name>
<evidence type="ECO:0000313" key="3">
    <source>
        <dbReference type="EMBL" id="GGT23312.1"/>
    </source>
</evidence>
<dbReference type="Proteomes" id="UP000619486">
    <property type="component" value="Unassembled WGS sequence"/>
</dbReference>
<evidence type="ECO:0000256" key="2">
    <source>
        <dbReference type="SAM" id="Phobius"/>
    </source>
</evidence>
<keyword evidence="4" id="KW-1185">Reference proteome</keyword>
<reference evidence="3" key="1">
    <citation type="journal article" date="2014" name="Int. J. Syst. Evol. Microbiol.">
        <title>Complete genome sequence of Corynebacterium casei LMG S-19264T (=DSM 44701T), isolated from a smear-ripened cheese.</title>
        <authorList>
            <consortium name="US DOE Joint Genome Institute (JGI-PGF)"/>
            <person name="Walter F."/>
            <person name="Albersmeier A."/>
            <person name="Kalinowski J."/>
            <person name="Ruckert C."/>
        </authorList>
    </citation>
    <scope>NUCLEOTIDE SEQUENCE</scope>
    <source>
        <strain evidence="3">JCM 3172</strain>
    </source>
</reference>
<feature type="transmembrane region" description="Helical" evidence="2">
    <location>
        <begin position="115"/>
        <end position="134"/>
    </location>
</feature>
<keyword evidence="2" id="KW-0472">Membrane</keyword>
<feature type="transmembrane region" description="Helical" evidence="2">
    <location>
        <begin position="89"/>
        <end position="108"/>
    </location>
</feature>
<keyword evidence="2" id="KW-1133">Transmembrane helix</keyword>
<organism evidence="3 4">
    <name type="scientific">Streptomyces purpureus</name>
    <dbReference type="NCBI Taxonomy" id="1951"/>
    <lineage>
        <taxon>Bacteria</taxon>
        <taxon>Bacillati</taxon>
        <taxon>Actinomycetota</taxon>
        <taxon>Actinomycetes</taxon>
        <taxon>Kitasatosporales</taxon>
        <taxon>Streptomycetaceae</taxon>
        <taxon>Streptomyces</taxon>
    </lineage>
</organism>
<evidence type="ECO:0008006" key="5">
    <source>
        <dbReference type="Google" id="ProtNLM"/>
    </source>
</evidence>
<dbReference type="AlphaFoldDB" id="A0A918GYP2"/>
<evidence type="ECO:0000256" key="1">
    <source>
        <dbReference type="SAM" id="MobiDB-lite"/>
    </source>
</evidence>
<reference evidence="3" key="2">
    <citation type="submission" date="2020-09" db="EMBL/GenBank/DDBJ databases">
        <authorList>
            <person name="Sun Q."/>
            <person name="Ohkuma M."/>
        </authorList>
    </citation>
    <scope>NUCLEOTIDE SEQUENCE</scope>
    <source>
        <strain evidence="3">JCM 3172</strain>
    </source>
</reference>
<feature type="transmembrane region" description="Helical" evidence="2">
    <location>
        <begin position="167"/>
        <end position="188"/>
    </location>
</feature>
<feature type="transmembrane region" description="Helical" evidence="2">
    <location>
        <begin position="41"/>
        <end position="61"/>
    </location>
</feature>
<dbReference type="EMBL" id="BMQQ01000004">
    <property type="protein sequence ID" value="GGT23312.1"/>
    <property type="molecule type" value="Genomic_DNA"/>
</dbReference>
<protein>
    <recommendedName>
        <fullName evidence="5">ABC transporter permease</fullName>
    </recommendedName>
</protein>
<sequence>MTAPLTPPHQPPPHNPWPSPDPSSEGEDGGPDLLTELKHSAVVAGASLVAGVLLGLLWLWLAPRVPLISDGKAVFLKESEGESAIGADGTFVLLALAFGALAAALVFLLHRRGGVILVVALALGGVLGSLLAWGTGTFLGPTHDVAAHAREVGKGVVFDAPLELNTWGALLAWPVAAMVVHLALTALFGPRDPEEDWDASHDA</sequence>
<feature type="compositionally biased region" description="Pro residues" evidence="1">
    <location>
        <begin position="1"/>
        <end position="21"/>
    </location>
</feature>
<feature type="region of interest" description="Disordered" evidence="1">
    <location>
        <begin position="1"/>
        <end position="31"/>
    </location>
</feature>